<dbReference type="Proteomes" id="UP001060771">
    <property type="component" value="Chromosome"/>
</dbReference>
<dbReference type="Gene3D" id="1.10.1670.10">
    <property type="entry name" value="Helix-hairpin-Helix base-excision DNA repair enzymes (C-terminal)"/>
    <property type="match status" value="1"/>
</dbReference>
<evidence type="ECO:0000313" key="3">
    <source>
        <dbReference type="Proteomes" id="UP000657075"/>
    </source>
</evidence>
<keyword evidence="4" id="KW-1185">Reference proteome</keyword>
<reference evidence="2" key="1">
    <citation type="journal article" date="2014" name="Int. J. Syst. Evol. Microbiol.">
        <title>Complete genome sequence of Corynebacterium casei LMG S-19264T (=DSM 44701T), isolated from a smear-ripened cheese.</title>
        <authorList>
            <consortium name="US DOE Joint Genome Institute (JGI-PGF)"/>
            <person name="Walter F."/>
            <person name="Albersmeier A."/>
            <person name="Kalinowski J."/>
            <person name="Ruckert C."/>
        </authorList>
    </citation>
    <scope>NUCLEOTIDE SEQUENCE</scope>
    <source>
        <strain evidence="2">JCM 11219</strain>
    </source>
</reference>
<dbReference type="SUPFAM" id="SSF48150">
    <property type="entry name" value="DNA-glycosylase"/>
    <property type="match status" value="1"/>
</dbReference>
<gene>
    <name evidence="2" type="ORF">GCM10007112_24720</name>
    <name evidence="1" type="ORF">Vsou_22050</name>
</gene>
<reference evidence="4" key="3">
    <citation type="submission" date="2022-09" db="EMBL/GenBank/DDBJ databases">
        <title>Complete genome sequence of Vulcanisaeta souniana.</title>
        <authorList>
            <person name="Kato S."/>
            <person name="Itoh T."/>
            <person name="Ohkuma M."/>
        </authorList>
    </citation>
    <scope>NUCLEOTIDE SEQUENCE [LARGE SCALE GENOMIC DNA]</scope>
    <source>
        <strain evidence="4">JCM 11219</strain>
    </source>
</reference>
<dbReference type="InterPro" id="IPR015254">
    <property type="entry name" value="AGOG-like"/>
</dbReference>
<proteinExistence type="predicted"/>
<evidence type="ECO:0000313" key="4">
    <source>
        <dbReference type="Proteomes" id="UP001060771"/>
    </source>
</evidence>
<dbReference type="Gene3D" id="1.10.340.30">
    <property type="entry name" value="Hypothetical protein, domain 2"/>
    <property type="match status" value="1"/>
</dbReference>
<reference evidence="1" key="4">
    <citation type="journal article" date="2023" name="Microbiol. Resour. Announc.">
        <title>Complete Genome Sequence of Vulcanisaeta souniana Strain IC-059, a Hyperthermophilic Archaeon Isolated from Hot Spring Water in Japan.</title>
        <authorList>
            <person name="Kato S."/>
            <person name="Itoh T."/>
            <person name="Wu L."/>
            <person name="Ma J."/>
            <person name="Ohkuma M."/>
        </authorList>
    </citation>
    <scope>NUCLEOTIDE SEQUENCE</scope>
    <source>
        <strain evidence="1">JCM 11219</strain>
    </source>
</reference>
<dbReference type="OrthoDB" id="15106at2157"/>
<protein>
    <submittedName>
        <fullName evidence="2">N-glycosylase</fullName>
    </submittedName>
</protein>
<dbReference type="GeneID" id="76207747"/>
<dbReference type="EMBL" id="AP026830">
    <property type="protein sequence ID" value="BDR93112.1"/>
    <property type="molecule type" value="Genomic_DNA"/>
</dbReference>
<dbReference type="Pfam" id="PF09171">
    <property type="entry name" value="AGOG"/>
    <property type="match status" value="1"/>
</dbReference>
<dbReference type="InterPro" id="IPR023170">
    <property type="entry name" value="HhH_base_excis_C"/>
</dbReference>
<dbReference type="InterPro" id="IPR011257">
    <property type="entry name" value="DNA_glycosylase"/>
</dbReference>
<dbReference type="AlphaFoldDB" id="A0A830E650"/>
<evidence type="ECO:0000313" key="2">
    <source>
        <dbReference type="EMBL" id="GGI86855.1"/>
    </source>
</evidence>
<dbReference type="Proteomes" id="UP000657075">
    <property type="component" value="Unassembled WGS sequence"/>
</dbReference>
<dbReference type="GO" id="GO:0006281">
    <property type="term" value="P:DNA repair"/>
    <property type="evidence" value="ECO:0007669"/>
    <property type="project" value="InterPro"/>
</dbReference>
<evidence type="ECO:0000313" key="1">
    <source>
        <dbReference type="EMBL" id="BDR93112.1"/>
    </source>
</evidence>
<dbReference type="EMBL" id="BMNM01000016">
    <property type="protein sequence ID" value="GGI86855.1"/>
    <property type="molecule type" value="Genomic_DNA"/>
</dbReference>
<sequence>MGIAKENVKERIALILRELGIEWVRRFEERDPQFLSISRLCNGLNNDIGVTLRLTVLNALISYQLTGKGEDHWDYFANYFIRNRPSDLCNDFIGYVMNSKYLARYRSSRIRRIRNACPRLTNLDAGKYLHDLTSLWRFLSSVVNAHGNEKTVVFAVKIAYYVDRACGLDVNVPMDIPIPVDYRVTVITICSGLIPIASNSLNARQLAGEIMVRRRQEIQDVWNEVGRLSGIPPLNLDSVIWVLGGLLINSSFEMNKAINGLSGLGIRDKRVNELLYLLGGRCINR</sequence>
<name>A0A830E650_9CREN</name>
<organism evidence="2 3">
    <name type="scientific">Vulcanisaeta souniana JCM 11219</name>
    <dbReference type="NCBI Taxonomy" id="1293586"/>
    <lineage>
        <taxon>Archaea</taxon>
        <taxon>Thermoproteota</taxon>
        <taxon>Thermoprotei</taxon>
        <taxon>Thermoproteales</taxon>
        <taxon>Thermoproteaceae</taxon>
        <taxon>Vulcanisaeta</taxon>
    </lineage>
</organism>
<dbReference type="GO" id="GO:0016799">
    <property type="term" value="F:hydrolase activity, hydrolyzing N-glycosyl compounds"/>
    <property type="evidence" value="ECO:0007669"/>
    <property type="project" value="InterPro"/>
</dbReference>
<accession>A0A830E650</accession>
<reference evidence="2" key="2">
    <citation type="submission" date="2020-09" db="EMBL/GenBank/DDBJ databases">
        <authorList>
            <person name="Sun Q."/>
            <person name="Ohkuma M."/>
        </authorList>
    </citation>
    <scope>NUCLEOTIDE SEQUENCE</scope>
    <source>
        <strain evidence="2">JCM 11219</strain>
    </source>
</reference>
<dbReference type="GO" id="GO:0003906">
    <property type="term" value="F:DNA-(apurinic or apyrimidinic site) endonuclease activity"/>
    <property type="evidence" value="ECO:0007669"/>
    <property type="project" value="InterPro"/>
</dbReference>
<dbReference type="RefSeq" id="WP_188604196.1">
    <property type="nucleotide sequence ID" value="NZ_AP026830.1"/>
</dbReference>